<evidence type="ECO:0000313" key="3">
    <source>
        <dbReference type="Proteomes" id="UP000613030"/>
    </source>
</evidence>
<dbReference type="RefSeq" id="WP_202014241.1">
    <property type="nucleotide sequence ID" value="NZ_JAERRB010000011.1"/>
</dbReference>
<gene>
    <name evidence="2" type="ORF">JI741_25195</name>
</gene>
<keyword evidence="3" id="KW-1185">Reference proteome</keyword>
<accession>A0ABS1KYM9</accession>
<dbReference type="Pfam" id="PF13557">
    <property type="entry name" value="Phenol_MetA_deg"/>
    <property type="match status" value="1"/>
</dbReference>
<dbReference type="Proteomes" id="UP000613030">
    <property type="component" value="Unassembled WGS sequence"/>
</dbReference>
<dbReference type="EMBL" id="JAERRB010000011">
    <property type="protein sequence ID" value="MBL0744555.1"/>
    <property type="molecule type" value="Genomic_DNA"/>
</dbReference>
<proteinExistence type="predicted"/>
<name>A0ABS1KYM9_9BACT</name>
<feature type="signal peptide" evidence="1">
    <location>
        <begin position="1"/>
        <end position="19"/>
    </location>
</feature>
<reference evidence="2 3" key="1">
    <citation type="submission" date="2021-01" db="EMBL/GenBank/DDBJ databases">
        <title>Chryseolinea sp. Jin1 Genome sequencing and assembly.</title>
        <authorList>
            <person name="Kim I."/>
        </authorList>
    </citation>
    <scope>NUCLEOTIDE SEQUENCE [LARGE SCALE GENOMIC DNA]</scope>
    <source>
        <strain evidence="2 3">Jin1</strain>
    </source>
</reference>
<organism evidence="2 3">
    <name type="scientific">Chryseolinea lacunae</name>
    <dbReference type="NCBI Taxonomy" id="2801331"/>
    <lineage>
        <taxon>Bacteria</taxon>
        <taxon>Pseudomonadati</taxon>
        <taxon>Bacteroidota</taxon>
        <taxon>Cytophagia</taxon>
        <taxon>Cytophagales</taxon>
        <taxon>Fulvivirgaceae</taxon>
        <taxon>Chryseolinea</taxon>
    </lineage>
</organism>
<keyword evidence="1" id="KW-0732">Signal</keyword>
<dbReference type="InterPro" id="IPR025737">
    <property type="entry name" value="FApF"/>
</dbReference>
<feature type="chain" id="PRO_5047134545" evidence="1">
    <location>
        <begin position="20"/>
        <end position="258"/>
    </location>
</feature>
<protein>
    <submittedName>
        <fullName evidence="2">Transporter</fullName>
    </submittedName>
</protein>
<comment type="caution">
    <text evidence="2">The sequence shown here is derived from an EMBL/GenBank/DDBJ whole genome shotgun (WGS) entry which is preliminary data.</text>
</comment>
<evidence type="ECO:0000256" key="1">
    <source>
        <dbReference type="SAM" id="SignalP"/>
    </source>
</evidence>
<evidence type="ECO:0000313" key="2">
    <source>
        <dbReference type="EMBL" id="MBL0744555.1"/>
    </source>
</evidence>
<sequence length="258" mass="28671">MRKSLLLLPFLGAAILSHGQTEKPELVTDRPDQTEAPVLVPKGGLQVETGFVYEKDHQGDTDMTNFTYNTTLIKYGVNDHFELRFITEFLGNRARVAEAPVSKVQGFSPLALGVKIKLAEEKGLWPTAAFIGHINLKTGSKEYTPSYTAADFRFTFAHTLSEKFALSYNLGAEWNGETPDAAFLYTLSLGYAASDRVGMFVESYSFFPEEDKADHRFDCGLTYKFTPIVQWDVSGGIGLNDVAPDYFLSTGISFRAFK</sequence>